<keyword evidence="1" id="KW-0812">Transmembrane</keyword>
<dbReference type="AlphaFoldDB" id="A0A226DCA3"/>
<comment type="caution">
    <text evidence="2">The sequence shown here is derived from an EMBL/GenBank/DDBJ whole genome shotgun (WGS) entry which is preliminary data.</text>
</comment>
<evidence type="ECO:0000313" key="2">
    <source>
        <dbReference type="EMBL" id="OXA42464.1"/>
    </source>
</evidence>
<organism evidence="2 3">
    <name type="scientific">Folsomia candida</name>
    <name type="common">Springtail</name>
    <dbReference type="NCBI Taxonomy" id="158441"/>
    <lineage>
        <taxon>Eukaryota</taxon>
        <taxon>Metazoa</taxon>
        <taxon>Ecdysozoa</taxon>
        <taxon>Arthropoda</taxon>
        <taxon>Hexapoda</taxon>
        <taxon>Collembola</taxon>
        <taxon>Entomobryomorpha</taxon>
        <taxon>Isotomoidea</taxon>
        <taxon>Isotomidae</taxon>
        <taxon>Proisotominae</taxon>
        <taxon>Folsomia</taxon>
    </lineage>
</organism>
<dbReference type="Proteomes" id="UP000198287">
    <property type="component" value="Unassembled WGS sequence"/>
</dbReference>
<protein>
    <submittedName>
        <fullName evidence="2">Uncharacterized protein</fullName>
    </submittedName>
</protein>
<feature type="transmembrane region" description="Helical" evidence="1">
    <location>
        <begin position="79"/>
        <end position="96"/>
    </location>
</feature>
<dbReference type="EMBL" id="LNIX01000026">
    <property type="protein sequence ID" value="OXA42464.1"/>
    <property type="molecule type" value="Genomic_DNA"/>
</dbReference>
<keyword evidence="1" id="KW-0472">Membrane</keyword>
<accession>A0A226DCA3</accession>
<evidence type="ECO:0000313" key="3">
    <source>
        <dbReference type="Proteomes" id="UP000198287"/>
    </source>
</evidence>
<proteinExistence type="predicted"/>
<keyword evidence="3" id="KW-1185">Reference proteome</keyword>
<keyword evidence="1" id="KW-1133">Transmembrane helix</keyword>
<evidence type="ECO:0000256" key="1">
    <source>
        <dbReference type="SAM" id="Phobius"/>
    </source>
</evidence>
<gene>
    <name evidence="2" type="ORF">Fcan01_23007</name>
</gene>
<reference evidence="2 3" key="1">
    <citation type="submission" date="2015-12" db="EMBL/GenBank/DDBJ databases">
        <title>The genome of Folsomia candida.</title>
        <authorList>
            <person name="Faddeeva A."/>
            <person name="Derks M.F."/>
            <person name="Anvar Y."/>
            <person name="Smit S."/>
            <person name="Van Straalen N."/>
            <person name="Roelofs D."/>
        </authorList>
    </citation>
    <scope>NUCLEOTIDE SEQUENCE [LARGE SCALE GENOMIC DNA]</scope>
    <source>
        <strain evidence="2 3">VU population</strain>
        <tissue evidence="2">Whole body</tissue>
    </source>
</reference>
<name>A0A226DCA3_FOLCA</name>
<sequence length="154" mass="18408">MKLLMSRYTKYVIQEKKLGQNPLVTRYPWYMDNSEYTRLIKKGLAKLWESGIYKNWDTNFDYFRAIFLLRESDKRNNKCSMNYYGIFVMSGAGMVTGNEYESEFSPVKTDNLKLCFILFFVGVFCGVVCHFVEYCNHVFPRWMELMAFKFVYLP</sequence>
<feature type="transmembrane region" description="Helical" evidence="1">
    <location>
        <begin position="116"/>
        <end position="139"/>
    </location>
</feature>